<keyword evidence="3 10" id="KW-0732">Signal</keyword>
<dbReference type="GO" id="GO:0072594">
    <property type="term" value="P:establishment of protein localization to organelle"/>
    <property type="evidence" value="ECO:0007669"/>
    <property type="project" value="TreeGrafter"/>
</dbReference>
<dbReference type="GO" id="GO:0005765">
    <property type="term" value="C:lysosomal membrane"/>
    <property type="evidence" value="ECO:0007669"/>
    <property type="project" value="UniProtKB-SubCell"/>
</dbReference>
<feature type="transmembrane region" description="Helical" evidence="9">
    <location>
        <begin position="364"/>
        <end position="387"/>
    </location>
</feature>
<evidence type="ECO:0000256" key="4">
    <source>
        <dbReference type="ARBA" id="ARBA00022753"/>
    </source>
</evidence>
<dbReference type="PROSITE" id="PS51407">
    <property type="entry name" value="LAMP_3"/>
    <property type="match status" value="1"/>
</dbReference>
<dbReference type="Proteomes" id="UP000192220">
    <property type="component" value="Unplaced"/>
</dbReference>
<evidence type="ECO:0000256" key="8">
    <source>
        <dbReference type="PROSITE-ProRule" id="PRU00740"/>
    </source>
</evidence>
<feature type="domain" description="Lysosome-associated membrane glycoprotein 2-like transmembrane" evidence="12">
    <location>
        <begin position="366"/>
        <end position="397"/>
    </location>
</feature>
<evidence type="ECO:0000259" key="12">
    <source>
        <dbReference type="Pfam" id="PF21222"/>
    </source>
</evidence>
<comment type="caution">
    <text evidence="8">Lacks conserved residue(s) required for the propagation of feature annotation.</text>
</comment>
<evidence type="ECO:0000256" key="5">
    <source>
        <dbReference type="ARBA" id="ARBA00022989"/>
    </source>
</evidence>
<dbReference type="Pfam" id="PF21222">
    <property type="entry name" value="Lamp2_2nd"/>
    <property type="match status" value="1"/>
</dbReference>
<dbReference type="PANTHER" id="PTHR11506:SF6">
    <property type="entry name" value="LYSOSOME-ASSOCIATED MEMBRANE GLYCOPROTEIN 2"/>
    <property type="match status" value="1"/>
</dbReference>
<dbReference type="OrthoDB" id="6232933at2759"/>
<evidence type="ECO:0000256" key="10">
    <source>
        <dbReference type="SAM" id="SignalP"/>
    </source>
</evidence>
<dbReference type="RefSeq" id="XP_013859587.1">
    <property type="nucleotide sequence ID" value="XM_014004133.1"/>
</dbReference>
<evidence type="ECO:0000313" key="14">
    <source>
        <dbReference type="RefSeq" id="XP_013859587.1"/>
    </source>
</evidence>
<dbReference type="GeneID" id="106514721"/>
<feature type="signal peptide" evidence="10">
    <location>
        <begin position="1"/>
        <end position="22"/>
    </location>
</feature>
<evidence type="ECO:0000256" key="7">
    <source>
        <dbReference type="ARBA" id="ARBA00023180"/>
    </source>
</evidence>
<evidence type="ECO:0000259" key="11">
    <source>
        <dbReference type="Pfam" id="PF01299"/>
    </source>
</evidence>
<feature type="disulfide bond" evidence="8">
    <location>
        <begin position="144"/>
        <end position="180"/>
    </location>
</feature>
<keyword evidence="8" id="KW-1015">Disulfide bond</keyword>
<dbReference type="InterPro" id="IPR048524">
    <property type="entry name" value="Lamp2-like_TM"/>
</dbReference>
<dbReference type="Gene3D" id="2.40.160.110">
    <property type="match status" value="2"/>
</dbReference>
<name>A0A2I4AVS6_AUSLI</name>
<protein>
    <submittedName>
        <fullName evidence="14">Lysosome-associated membrane glycoprotein 2 isoform X2</fullName>
    </submittedName>
</protein>
<feature type="domain" description="Lysosome-associated membrane glycoprotein 2-like luminal" evidence="11">
    <location>
        <begin position="210"/>
        <end position="345"/>
    </location>
</feature>
<organism evidence="13 14">
    <name type="scientific">Austrofundulus limnaeus</name>
    <name type="common">Annual killifish</name>
    <dbReference type="NCBI Taxonomy" id="52670"/>
    <lineage>
        <taxon>Eukaryota</taxon>
        <taxon>Metazoa</taxon>
        <taxon>Chordata</taxon>
        <taxon>Craniata</taxon>
        <taxon>Vertebrata</taxon>
        <taxon>Euteleostomi</taxon>
        <taxon>Actinopterygii</taxon>
        <taxon>Neopterygii</taxon>
        <taxon>Teleostei</taxon>
        <taxon>Neoteleostei</taxon>
        <taxon>Acanthomorphata</taxon>
        <taxon>Ovalentaria</taxon>
        <taxon>Atherinomorphae</taxon>
        <taxon>Cyprinodontiformes</taxon>
        <taxon>Rivulidae</taxon>
        <taxon>Austrofundulus</taxon>
    </lineage>
</organism>
<keyword evidence="2 8" id="KW-0812">Transmembrane</keyword>
<dbReference type="Pfam" id="PF01299">
    <property type="entry name" value="Lamp2-like_luminal"/>
    <property type="match status" value="2"/>
</dbReference>
<keyword evidence="6 8" id="KW-0472">Membrane</keyword>
<keyword evidence="5 9" id="KW-1133">Transmembrane helix</keyword>
<reference evidence="14" key="1">
    <citation type="submission" date="2025-08" db="UniProtKB">
        <authorList>
            <consortium name="RefSeq"/>
        </authorList>
    </citation>
    <scope>IDENTIFICATION</scope>
    <source>
        <strain evidence="14">Quisiro</strain>
        <tissue evidence="14">Liver</tissue>
    </source>
</reference>
<dbReference type="InterPro" id="IPR048528">
    <property type="entry name" value="Lamp2-like_luminal"/>
</dbReference>
<keyword evidence="4" id="KW-0967">Endosome</keyword>
<proteinExistence type="inferred from homology"/>
<feature type="domain" description="Lysosome-associated membrane glycoprotein 2-like luminal" evidence="11">
    <location>
        <begin position="26"/>
        <end position="169"/>
    </location>
</feature>
<dbReference type="PANTHER" id="PTHR11506">
    <property type="entry name" value="LYSOSOME-ASSOCIATED MEMBRANE GLYCOPROTEIN"/>
    <property type="match status" value="1"/>
</dbReference>
<feature type="disulfide bond" evidence="8">
    <location>
        <begin position="319"/>
        <end position="356"/>
    </location>
</feature>
<dbReference type="GO" id="GO:0031902">
    <property type="term" value="C:late endosome membrane"/>
    <property type="evidence" value="ECO:0007669"/>
    <property type="project" value="TreeGrafter"/>
</dbReference>
<dbReference type="CTD" id="3920"/>
<evidence type="ECO:0000256" key="6">
    <source>
        <dbReference type="ARBA" id="ARBA00023136"/>
    </source>
</evidence>
<sequence>MYRFAAFAFLLFVGVVFHQSHGIEVNVTDKDKLCLYAKLQLNFTVSYEGNQTIHTNSFKLPENATTDGSECHDNSSTLKLNFGAGHSWSINFIKNGESYHAGLVTFIYNLSDTSYFPGASSNKTMNVSRNASITDVELNTCYSCNSNEMISADQVNMTLSNVLIQAFVINGSMSENITVCAADQPVIPTSPSTTTAAPTPTTPPTPLPTPQTGNYSVESNASVCLLANFGLRIGFKLNQKYHEMNFNPVGANVFGSCGFDSSELMLESEEMIVTFTFFNDTKKFHLHTLNVTVNAGFGFNEVKTNLSLWETNIGSSYMCNKEQNSTITDQLSLYTFNLRVQPFGVQKGVFSTAEECFLDADLSFLVPIAVGVALSFLIILVLISYLIGRRKSRTGYQSV</sequence>
<keyword evidence="8" id="KW-0458">Lysosome</keyword>
<evidence type="ECO:0000313" key="13">
    <source>
        <dbReference type="Proteomes" id="UP000192220"/>
    </source>
</evidence>
<dbReference type="GO" id="GO:0005886">
    <property type="term" value="C:plasma membrane"/>
    <property type="evidence" value="ECO:0007669"/>
    <property type="project" value="UniProtKB-SubCell"/>
</dbReference>
<accession>A0A2I4AVS6</accession>
<keyword evidence="13" id="KW-1185">Reference proteome</keyword>
<keyword evidence="7" id="KW-0325">Glycoprotein</keyword>
<feature type="chain" id="PRO_5014161774" evidence="10">
    <location>
        <begin position="23"/>
        <end position="399"/>
    </location>
</feature>
<evidence type="ECO:0000256" key="9">
    <source>
        <dbReference type="SAM" id="Phobius"/>
    </source>
</evidence>
<dbReference type="PRINTS" id="PR00336">
    <property type="entry name" value="LYSASSOCTDMP"/>
</dbReference>
<dbReference type="InterPro" id="IPR002000">
    <property type="entry name" value="Lysosome-assoc_membr_glycop"/>
</dbReference>
<evidence type="ECO:0000256" key="1">
    <source>
        <dbReference type="ARBA" id="ARBA00004530"/>
    </source>
</evidence>
<comment type="subcellular location">
    <subcellularLocation>
        <location evidence="1">Endosome membrane</location>
        <topology evidence="1">Single-pass type I membrane protein</topology>
    </subcellularLocation>
    <subcellularLocation>
        <location evidence="8">Lysosome membrane</location>
        <topology evidence="8">Single-pass type I membrane protein</topology>
    </subcellularLocation>
</comment>
<dbReference type="CDD" id="cd12087">
    <property type="entry name" value="TM_EGFR-like"/>
    <property type="match status" value="1"/>
</dbReference>
<dbReference type="AlphaFoldDB" id="A0A2I4AVS6"/>
<evidence type="ECO:0000256" key="2">
    <source>
        <dbReference type="ARBA" id="ARBA00022692"/>
    </source>
</evidence>
<evidence type="ECO:0000256" key="3">
    <source>
        <dbReference type="ARBA" id="ARBA00022729"/>
    </source>
</evidence>
<gene>
    <name evidence="14" type="primary">lamp2</name>
</gene>
<comment type="similarity">
    <text evidence="8">Belongs to the LAMP family.</text>
</comment>